<dbReference type="PANTHER" id="PTHR11246">
    <property type="entry name" value="PRE-MRNA SPLICING FACTOR"/>
    <property type="match status" value="1"/>
</dbReference>
<dbReference type="Proteomes" id="UP000241890">
    <property type="component" value="Unassembled WGS sequence"/>
</dbReference>
<dbReference type="OrthoDB" id="440128at2759"/>
<evidence type="ECO:0000313" key="4">
    <source>
        <dbReference type="Proteomes" id="UP000241890"/>
    </source>
</evidence>
<dbReference type="InParanoid" id="A0A2R5GDZ7"/>
<feature type="compositionally biased region" description="Polar residues" evidence="2">
    <location>
        <begin position="270"/>
        <end position="280"/>
    </location>
</feature>
<dbReference type="SUPFAM" id="SSF48452">
    <property type="entry name" value="TPR-like"/>
    <property type="match status" value="2"/>
</dbReference>
<feature type="compositionally biased region" description="Polar residues" evidence="2">
    <location>
        <begin position="194"/>
        <end position="205"/>
    </location>
</feature>
<feature type="compositionally biased region" description="Basic residues" evidence="2">
    <location>
        <begin position="287"/>
        <end position="299"/>
    </location>
</feature>
<reference evidence="3 4" key="1">
    <citation type="submission" date="2017-12" db="EMBL/GenBank/DDBJ databases">
        <title>Sequencing, de novo assembly and annotation of complete genome of a new Thraustochytrid species, strain FCC1311.</title>
        <authorList>
            <person name="Sedici K."/>
            <person name="Godart F."/>
            <person name="Aiese Cigliano R."/>
            <person name="Sanseverino W."/>
            <person name="Barakat M."/>
            <person name="Ortet P."/>
            <person name="Marechal E."/>
            <person name="Cagnac O."/>
            <person name="Amato A."/>
        </authorList>
    </citation>
    <scope>NUCLEOTIDE SEQUENCE [LARGE SCALE GENOMIC DNA]</scope>
</reference>
<feature type="compositionally biased region" description="Low complexity" evidence="2">
    <location>
        <begin position="206"/>
        <end position="221"/>
    </location>
</feature>
<feature type="compositionally biased region" description="Polar residues" evidence="2">
    <location>
        <begin position="170"/>
        <end position="182"/>
    </location>
</feature>
<dbReference type="SMART" id="SM00386">
    <property type="entry name" value="HAT"/>
    <property type="match status" value="7"/>
</dbReference>
<gene>
    <name evidence="3" type="ORF">FCC1311_053842</name>
</gene>
<evidence type="ECO:0000313" key="3">
    <source>
        <dbReference type="EMBL" id="GBG29162.1"/>
    </source>
</evidence>
<dbReference type="InterPro" id="IPR011990">
    <property type="entry name" value="TPR-like_helical_dom_sf"/>
</dbReference>
<keyword evidence="1" id="KW-0677">Repeat</keyword>
<dbReference type="EMBL" id="BEYU01000053">
    <property type="protein sequence ID" value="GBG29162.1"/>
    <property type="molecule type" value="Genomic_DNA"/>
</dbReference>
<proteinExistence type="predicted"/>
<feature type="compositionally biased region" description="Gly residues" evidence="2">
    <location>
        <begin position="51"/>
        <end position="60"/>
    </location>
</feature>
<feature type="compositionally biased region" description="Low complexity" evidence="2">
    <location>
        <begin position="32"/>
        <end position="50"/>
    </location>
</feature>
<name>A0A2R5GDZ7_9STRA</name>
<sequence>MYSGHGWQQQNVDESEDAEVQGILGGHGRGAGNSHNRNNNNNNNSNSNNGGSHGNAGLAGGASAEHTAQTGYNDYNFLMSKNIFAPSGGAHFLNGTVDGVEQSQLNANVEGFTPRMYMVQMPTPPPVDPNAPDAHHHQMGSAYDVVWPHNQQQQSLFAHDERAQHRTPGPGQTNSQGQSPLNSFRFGFGGLSYQHGTDANMGQTGSSSSSSSASTSSTSSSQFAPGVGDGNATAQMPPHQAFYASGEDGVSGYGMDSSDNGAGPSWYDQLPQQNHQTNPDQGAGREHHFRHQQHQHQHQHQNFVPHEIYGADSNGSMGPVSANGSSSGMMPLSFDGSQHAYPGYGASSFFAVPEDNAVHSLGANFSQLGFEESVNDQHREGGFNSAALAFHAGGHAPPGYTGGHGSFGQGQQGYAHQQQSRGSQAGSSTAGSDTYYASDPSRSTSSAIPGGPESFGTGSGLGFLPSRQRDATASFDSSTDQKSIGTPVSTPQSSPMRGPQMSPQMYPGAHRGSGDFGNLGSPQRGPSFAEAASASSFMGQSQQQQQQQQPNRGGYIGALSGRGGGDAHPEQGGKEASSTAQPSPMAYSAAVTGGMRKGGPARHSDGEDERKEKRDMIGSPQHTPAGRPASSSLSSSSCSSTWSNRVAAAAAIPASSGGSGPTVAGKNKVNNNNNNHANAANSNNKNRTQPQPQHEQPQRAETVAQDSAWAQKKKSELDETPQTRSVFKEFYKSFRSKEKESVAEAFAYARRSLQSKDVPERIHWRIYLEMADLAKRENQFQEARELYQLVNETQPFAHQGWLEYSKMEEECGRLLHCRSILQRGLEYCNYAEQLLTKAIKHEERLGNLDNARALLSRLRSQNVENAWRTILEGALLEARAGNIIVARKVFKYLMENVPWYGPIYFEATRFEEKNEEFDRAIAIVEKGLKEIPRYGPLWFNAFRLHEKTEMEQAIRAASGAKAQQVARESCQLLRKEEDRARFVLQDMFGVDDACFVVNTVPCKLLQTRGALQRAMNCISKELVWKVHFEAAQVAERGGGSEALQRARHAYVQSVLRCPVNLRWKVWLAGARAELAHANMEKARQLLDRALVDVPAKSRAQVLLECSRIEEYEGNIDKAREVLVRARAETRHEWKVFLEAVMLELRNGHREDAIRAAEDALATHSGTGRLWAILVQLKHAIGPDSQRLVFREALKSCPKSGEVWCEGARLHMNPVSPYFDLETASRYLEFAIQFTPQYGGSFLELMRWKLLQSNFGDQRAFPDYSNVEDANTFRANMMACDTSDIELRCVNADPNYGALWFHCKRGPFDTARQVLRTAKSLMIEELTKFRAVYREAIVESIHRKRDTAARQISRAKSRTTPALAGGEDRWLTERLEPMHDAKSYANFSTGLLSVNWLGEHVGLLVDRERRKFLFGSDQIVP</sequence>
<feature type="region of interest" description="Disordered" evidence="2">
    <location>
        <begin position="22"/>
        <end position="62"/>
    </location>
</feature>
<dbReference type="InterPro" id="IPR003107">
    <property type="entry name" value="HAT"/>
</dbReference>
<organism evidence="3 4">
    <name type="scientific">Hondaea fermentalgiana</name>
    <dbReference type="NCBI Taxonomy" id="2315210"/>
    <lineage>
        <taxon>Eukaryota</taxon>
        <taxon>Sar</taxon>
        <taxon>Stramenopiles</taxon>
        <taxon>Bigyra</taxon>
        <taxon>Labyrinthulomycetes</taxon>
        <taxon>Thraustochytrida</taxon>
        <taxon>Thraustochytriidae</taxon>
        <taxon>Hondaea</taxon>
    </lineage>
</organism>
<feature type="compositionally biased region" description="Basic and acidic residues" evidence="2">
    <location>
        <begin position="602"/>
        <end position="616"/>
    </location>
</feature>
<feature type="compositionally biased region" description="Low complexity" evidence="2">
    <location>
        <begin position="666"/>
        <end position="686"/>
    </location>
</feature>
<comment type="caution">
    <text evidence="3">The sequence shown here is derived from an EMBL/GenBank/DDBJ whole genome shotgun (WGS) entry which is preliminary data.</text>
</comment>
<feature type="compositionally biased region" description="Low complexity" evidence="2">
    <location>
        <begin position="412"/>
        <end position="432"/>
    </location>
</feature>
<evidence type="ECO:0000256" key="1">
    <source>
        <dbReference type="ARBA" id="ARBA00022737"/>
    </source>
</evidence>
<feature type="region of interest" description="Disordered" evidence="2">
    <location>
        <begin position="160"/>
        <end position="300"/>
    </location>
</feature>
<dbReference type="GO" id="GO:0000398">
    <property type="term" value="P:mRNA splicing, via spliceosome"/>
    <property type="evidence" value="ECO:0007669"/>
    <property type="project" value="InterPro"/>
</dbReference>
<protein>
    <submittedName>
        <fullName evidence="3">Pre-mRNA-splicing factor CLF1</fullName>
    </submittedName>
</protein>
<accession>A0A2R5GDZ7</accession>
<feature type="compositionally biased region" description="Low complexity" evidence="2">
    <location>
        <begin position="630"/>
        <end position="639"/>
    </location>
</feature>
<feature type="region of interest" description="Disordered" evidence="2">
    <location>
        <begin position="394"/>
        <end position="639"/>
    </location>
</feature>
<feature type="compositionally biased region" description="Polar residues" evidence="2">
    <location>
        <begin position="474"/>
        <end position="495"/>
    </location>
</feature>
<dbReference type="Gene3D" id="1.25.40.10">
    <property type="entry name" value="Tetratricopeptide repeat domain"/>
    <property type="match status" value="2"/>
</dbReference>
<feature type="compositionally biased region" description="Low complexity" evidence="2">
    <location>
        <begin position="527"/>
        <end position="549"/>
    </location>
</feature>
<dbReference type="PANTHER" id="PTHR11246:SF20">
    <property type="entry name" value="TPR-CONTAINING PROTEIN DDB_G0280363"/>
    <property type="match status" value="1"/>
</dbReference>
<keyword evidence="4" id="KW-1185">Reference proteome</keyword>
<feature type="compositionally biased region" description="Gly residues" evidence="2">
    <location>
        <begin position="400"/>
        <end position="411"/>
    </location>
</feature>
<dbReference type="InterPro" id="IPR045075">
    <property type="entry name" value="Syf1-like"/>
</dbReference>
<feature type="region of interest" description="Disordered" evidence="2">
    <location>
        <begin position="653"/>
        <end position="721"/>
    </location>
</feature>
<feature type="compositionally biased region" description="Gly residues" evidence="2">
    <location>
        <begin position="554"/>
        <end position="564"/>
    </location>
</feature>
<evidence type="ECO:0000256" key="2">
    <source>
        <dbReference type="SAM" id="MobiDB-lite"/>
    </source>
</evidence>